<feature type="chain" id="PRO_5009312071" evidence="1">
    <location>
        <begin position="19"/>
        <end position="88"/>
    </location>
</feature>
<protein>
    <submittedName>
        <fullName evidence="3">PBPb domain-containing protein</fullName>
    </submittedName>
</protein>
<name>A0A1I7YFD2_9BILA</name>
<evidence type="ECO:0000256" key="1">
    <source>
        <dbReference type="SAM" id="SignalP"/>
    </source>
</evidence>
<evidence type="ECO:0000313" key="2">
    <source>
        <dbReference type="Proteomes" id="UP000095287"/>
    </source>
</evidence>
<keyword evidence="2" id="KW-1185">Reference proteome</keyword>
<sequence length="88" mass="10173">MYRLTAALLLFFVSLAHSQWPNSYPYPYPYPYYPEPPSNQVVSGVMNGFDRVVLGIIDTARRGSLELKYWGQQVGLLPRINIFSFKKK</sequence>
<feature type="signal peptide" evidence="1">
    <location>
        <begin position="1"/>
        <end position="18"/>
    </location>
</feature>
<reference evidence="3" key="1">
    <citation type="submission" date="2016-11" db="UniProtKB">
        <authorList>
            <consortium name="WormBaseParasite"/>
        </authorList>
    </citation>
    <scope>IDENTIFICATION</scope>
</reference>
<dbReference type="WBParaSite" id="L893_g1580.t1">
    <property type="protein sequence ID" value="L893_g1580.t1"/>
    <property type="gene ID" value="L893_g1580"/>
</dbReference>
<proteinExistence type="predicted"/>
<evidence type="ECO:0000313" key="3">
    <source>
        <dbReference type="WBParaSite" id="L893_g1580.t1"/>
    </source>
</evidence>
<dbReference type="AlphaFoldDB" id="A0A1I7YFD2"/>
<dbReference type="Proteomes" id="UP000095287">
    <property type="component" value="Unplaced"/>
</dbReference>
<keyword evidence="1" id="KW-0732">Signal</keyword>
<organism evidence="2 3">
    <name type="scientific">Steinernema glaseri</name>
    <dbReference type="NCBI Taxonomy" id="37863"/>
    <lineage>
        <taxon>Eukaryota</taxon>
        <taxon>Metazoa</taxon>
        <taxon>Ecdysozoa</taxon>
        <taxon>Nematoda</taxon>
        <taxon>Chromadorea</taxon>
        <taxon>Rhabditida</taxon>
        <taxon>Tylenchina</taxon>
        <taxon>Panagrolaimomorpha</taxon>
        <taxon>Strongyloidoidea</taxon>
        <taxon>Steinernematidae</taxon>
        <taxon>Steinernema</taxon>
    </lineage>
</organism>
<accession>A0A1I7YFD2</accession>